<evidence type="ECO:0000313" key="4">
    <source>
        <dbReference type="EMBL" id="RMB18056.1"/>
    </source>
</evidence>
<dbReference type="Pfam" id="PF18902">
    <property type="entry name" value="DUF5658"/>
    <property type="match status" value="1"/>
</dbReference>
<reference evidence="4" key="3">
    <citation type="submission" date="2018-10" db="EMBL/GenBank/DDBJ databases">
        <authorList>
            <person name="Whitman W."/>
            <person name="Huntemann M."/>
            <person name="Clum A."/>
            <person name="Pillay M."/>
            <person name="Palaniappan K."/>
            <person name="Varghese N."/>
            <person name="Mikhailova N."/>
            <person name="Stamatis D."/>
            <person name="Reddy T."/>
            <person name="Daum C."/>
            <person name="Shapiro N."/>
            <person name="Ivanova N."/>
            <person name="Kyrpides N."/>
            <person name="Woyke T."/>
        </authorList>
    </citation>
    <scope>NUCLEOTIDE SEQUENCE</scope>
    <source>
        <strain evidence="4">CGMCC 1.10124</strain>
    </source>
</reference>
<dbReference type="EMBL" id="CP034145">
    <property type="protein sequence ID" value="AZH26474.1"/>
    <property type="molecule type" value="Genomic_DNA"/>
</dbReference>
<feature type="transmembrane region" description="Helical" evidence="1">
    <location>
        <begin position="92"/>
        <end position="113"/>
    </location>
</feature>
<dbReference type="EMBL" id="REFS01000003">
    <property type="protein sequence ID" value="RMB18056.1"/>
    <property type="molecule type" value="Genomic_DNA"/>
</dbReference>
<keyword evidence="1" id="KW-1133">Transmembrane helix</keyword>
<evidence type="ECO:0000313" key="6">
    <source>
        <dbReference type="Proteomes" id="UP000282007"/>
    </source>
</evidence>
<keyword evidence="1" id="KW-0812">Transmembrane</keyword>
<dbReference type="InterPro" id="IPR043717">
    <property type="entry name" value="DUF5658"/>
</dbReference>
<feature type="transmembrane region" description="Helical" evidence="1">
    <location>
        <begin position="62"/>
        <end position="86"/>
    </location>
</feature>
<feature type="transmembrane region" description="Helical" evidence="1">
    <location>
        <begin position="20"/>
        <end position="42"/>
    </location>
</feature>
<dbReference type="Proteomes" id="UP000277326">
    <property type="component" value="Unassembled WGS sequence"/>
</dbReference>
<keyword evidence="6" id="KW-1185">Reference proteome</keyword>
<sequence>MESAVPVSLEETPFDPAEFSWLWFVSAATYGVGDIVTTLALVGYDDAVAEGNVLLRMAIEAFGLSGLVGLKLLAFFVCLAISLHGARDADSALYYGPPAMLAIVGAFTTAYNLRLLIG</sequence>
<evidence type="ECO:0000313" key="3">
    <source>
        <dbReference type="EMBL" id="AZH26474.1"/>
    </source>
</evidence>
<keyword evidence="1" id="KW-0472">Membrane</keyword>
<protein>
    <recommendedName>
        <fullName evidence="2">DUF5658 domain-containing protein</fullName>
    </recommendedName>
</protein>
<proteinExistence type="predicted"/>
<dbReference type="Proteomes" id="UP000282007">
    <property type="component" value="Chromosome"/>
</dbReference>
<feature type="domain" description="DUF5658" evidence="2">
    <location>
        <begin position="28"/>
        <end position="117"/>
    </location>
</feature>
<name>A0A3M0DG89_9EURY</name>
<reference evidence="3 6" key="2">
    <citation type="submission" date="2018-07" db="EMBL/GenBank/DDBJ databases">
        <title>Genome sequences of Haloplanus aerogenes JCM 16430T.</title>
        <authorList>
            <person name="Kim Y.B."/>
            <person name="Roh S.W."/>
        </authorList>
    </citation>
    <scope>NUCLEOTIDE SEQUENCE [LARGE SCALE GENOMIC DNA]</scope>
    <source>
        <strain evidence="3 6">JCM 16430</strain>
    </source>
</reference>
<gene>
    <name evidence="4" type="ORF">ATH50_1502</name>
    <name evidence="3" type="ORF">DU502_14340</name>
</gene>
<dbReference type="RefSeq" id="WP_121920165.1">
    <property type="nucleotide sequence ID" value="NZ_CP034145.1"/>
</dbReference>
<accession>A0A3M0DG89</accession>
<evidence type="ECO:0000259" key="2">
    <source>
        <dbReference type="Pfam" id="PF18902"/>
    </source>
</evidence>
<evidence type="ECO:0000313" key="5">
    <source>
        <dbReference type="Proteomes" id="UP000277326"/>
    </source>
</evidence>
<dbReference type="AlphaFoldDB" id="A0A3M0DG89"/>
<organism evidence="4 5">
    <name type="scientific">Haloplanus aerogenes</name>
    <dbReference type="NCBI Taxonomy" id="660522"/>
    <lineage>
        <taxon>Archaea</taxon>
        <taxon>Methanobacteriati</taxon>
        <taxon>Methanobacteriota</taxon>
        <taxon>Stenosarchaea group</taxon>
        <taxon>Halobacteria</taxon>
        <taxon>Halobacteriales</taxon>
        <taxon>Haloferacaceae</taxon>
        <taxon>Haloplanus</taxon>
    </lineage>
</organism>
<dbReference type="OrthoDB" id="270892at2157"/>
<dbReference type="GeneID" id="38472488"/>
<reference evidence="4 5" key="1">
    <citation type="journal article" date="2015" name="Stand. Genomic Sci.">
        <title>Genomic Encyclopedia of Bacterial and Archaeal Type Strains, Phase III: the genomes of soil and plant-associated and newly described type strains.</title>
        <authorList>
            <person name="Whitman W.B."/>
            <person name="Woyke T."/>
            <person name="Klenk H.P."/>
            <person name="Zhou Y."/>
            <person name="Lilburn T.G."/>
            <person name="Beck B.J."/>
            <person name="De Vos P."/>
            <person name="Vandamme P."/>
            <person name="Eisen J.A."/>
            <person name="Garrity G."/>
            <person name="Hugenholtz P."/>
            <person name="Kyrpides N.C."/>
        </authorList>
    </citation>
    <scope>NUCLEOTIDE SEQUENCE [LARGE SCALE GENOMIC DNA]</scope>
    <source>
        <strain evidence="4 5">CGMCC 1.10124</strain>
    </source>
</reference>
<dbReference type="KEGG" id="haer:DU502_14340"/>
<evidence type="ECO:0000256" key="1">
    <source>
        <dbReference type="SAM" id="Phobius"/>
    </source>
</evidence>